<reference evidence="10" key="1">
    <citation type="journal article" date="2020" name="Stud. Mycol.">
        <title>101 Dothideomycetes genomes: a test case for predicting lifestyles and emergence of pathogens.</title>
        <authorList>
            <person name="Haridas S."/>
            <person name="Albert R."/>
            <person name="Binder M."/>
            <person name="Bloem J."/>
            <person name="Labutti K."/>
            <person name="Salamov A."/>
            <person name="Andreopoulos B."/>
            <person name="Baker S."/>
            <person name="Barry K."/>
            <person name="Bills G."/>
            <person name="Bluhm B."/>
            <person name="Cannon C."/>
            <person name="Castanera R."/>
            <person name="Culley D."/>
            <person name="Daum C."/>
            <person name="Ezra D."/>
            <person name="Gonzalez J."/>
            <person name="Henrissat B."/>
            <person name="Kuo A."/>
            <person name="Liang C."/>
            <person name="Lipzen A."/>
            <person name="Lutzoni F."/>
            <person name="Magnuson J."/>
            <person name="Mondo S."/>
            <person name="Nolan M."/>
            <person name="Ohm R."/>
            <person name="Pangilinan J."/>
            <person name="Park H.-J."/>
            <person name="Ramirez L."/>
            <person name="Alfaro M."/>
            <person name="Sun H."/>
            <person name="Tritt A."/>
            <person name="Yoshinaga Y."/>
            <person name="Zwiers L.-H."/>
            <person name="Turgeon B."/>
            <person name="Goodwin S."/>
            <person name="Spatafora J."/>
            <person name="Crous P."/>
            <person name="Grigoriev I."/>
        </authorList>
    </citation>
    <scope>NUCLEOTIDE SEQUENCE</scope>
    <source>
        <strain evidence="10">CBS 175.79</strain>
    </source>
</reference>
<feature type="compositionally biased region" description="Basic and acidic residues" evidence="7">
    <location>
        <begin position="93"/>
        <end position="102"/>
    </location>
</feature>
<dbReference type="SMART" id="SM00906">
    <property type="entry name" value="Fungal_trans"/>
    <property type="match status" value="1"/>
</dbReference>
<dbReference type="Pfam" id="PF00172">
    <property type="entry name" value="Zn_clus"/>
    <property type="match status" value="1"/>
</dbReference>
<protein>
    <recommendedName>
        <fullName evidence="9">Zn(2)-C6 fungal-type domain-containing protein</fullName>
    </recommendedName>
</protein>
<evidence type="ECO:0000256" key="4">
    <source>
        <dbReference type="ARBA" id="ARBA00023125"/>
    </source>
</evidence>
<dbReference type="InterPro" id="IPR036864">
    <property type="entry name" value="Zn2-C6_fun-type_DNA-bd_sf"/>
</dbReference>
<dbReference type="GO" id="GO:0006351">
    <property type="term" value="P:DNA-templated transcription"/>
    <property type="evidence" value="ECO:0007669"/>
    <property type="project" value="InterPro"/>
</dbReference>
<dbReference type="InterPro" id="IPR007219">
    <property type="entry name" value="XnlR_reg_dom"/>
</dbReference>
<dbReference type="Pfam" id="PF04082">
    <property type="entry name" value="Fungal_trans"/>
    <property type="match status" value="1"/>
</dbReference>
<name>A0A6A5XYF2_9PLEO</name>
<keyword evidence="8" id="KW-0472">Membrane</keyword>
<keyword evidence="4" id="KW-0238">DNA-binding</keyword>
<keyword evidence="8" id="KW-1133">Transmembrane helix</keyword>
<keyword evidence="3" id="KW-0805">Transcription regulation</keyword>
<proteinExistence type="predicted"/>
<dbReference type="RefSeq" id="XP_033386292.1">
    <property type="nucleotide sequence ID" value="XM_033521393.1"/>
</dbReference>
<keyword evidence="5" id="KW-0804">Transcription</keyword>
<dbReference type="GeneID" id="54278790"/>
<evidence type="ECO:0000256" key="6">
    <source>
        <dbReference type="ARBA" id="ARBA00023242"/>
    </source>
</evidence>
<feature type="compositionally biased region" description="Polar residues" evidence="7">
    <location>
        <begin position="119"/>
        <end position="135"/>
    </location>
</feature>
<evidence type="ECO:0000256" key="1">
    <source>
        <dbReference type="ARBA" id="ARBA00004123"/>
    </source>
</evidence>
<evidence type="ECO:0000313" key="11">
    <source>
        <dbReference type="Proteomes" id="UP000799778"/>
    </source>
</evidence>
<dbReference type="GO" id="GO:0045944">
    <property type="term" value="P:positive regulation of transcription by RNA polymerase II"/>
    <property type="evidence" value="ECO:0007669"/>
    <property type="project" value="TreeGrafter"/>
</dbReference>
<comment type="subcellular location">
    <subcellularLocation>
        <location evidence="1">Nucleus</location>
    </subcellularLocation>
</comment>
<dbReference type="Gene3D" id="4.10.240.10">
    <property type="entry name" value="Zn(2)-C6 fungal-type DNA-binding domain"/>
    <property type="match status" value="1"/>
</dbReference>
<evidence type="ECO:0000256" key="2">
    <source>
        <dbReference type="ARBA" id="ARBA00022723"/>
    </source>
</evidence>
<evidence type="ECO:0000256" key="5">
    <source>
        <dbReference type="ARBA" id="ARBA00023163"/>
    </source>
</evidence>
<dbReference type="CDD" id="cd12148">
    <property type="entry name" value="fungal_TF_MHR"/>
    <property type="match status" value="1"/>
</dbReference>
<keyword evidence="2" id="KW-0479">Metal-binding</keyword>
<dbReference type="InterPro" id="IPR001138">
    <property type="entry name" value="Zn2Cys6_DnaBD"/>
</dbReference>
<evidence type="ECO:0000256" key="7">
    <source>
        <dbReference type="SAM" id="MobiDB-lite"/>
    </source>
</evidence>
<dbReference type="PROSITE" id="PS50048">
    <property type="entry name" value="ZN2_CY6_FUNGAL_2"/>
    <property type="match status" value="1"/>
</dbReference>
<organism evidence="10 11">
    <name type="scientific">Aaosphaeria arxii CBS 175.79</name>
    <dbReference type="NCBI Taxonomy" id="1450172"/>
    <lineage>
        <taxon>Eukaryota</taxon>
        <taxon>Fungi</taxon>
        <taxon>Dikarya</taxon>
        <taxon>Ascomycota</taxon>
        <taxon>Pezizomycotina</taxon>
        <taxon>Dothideomycetes</taxon>
        <taxon>Pleosporomycetidae</taxon>
        <taxon>Pleosporales</taxon>
        <taxon>Pleosporales incertae sedis</taxon>
        <taxon>Aaosphaeria</taxon>
    </lineage>
</organism>
<feature type="transmembrane region" description="Helical" evidence="8">
    <location>
        <begin position="482"/>
        <end position="502"/>
    </location>
</feature>
<dbReference type="GO" id="GO:0043565">
    <property type="term" value="F:sequence-specific DNA binding"/>
    <property type="evidence" value="ECO:0007669"/>
    <property type="project" value="TreeGrafter"/>
</dbReference>
<dbReference type="GO" id="GO:0000981">
    <property type="term" value="F:DNA-binding transcription factor activity, RNA polymerase II-specific"/>
    <property type="evidence" value="ECO:0007669"/>
    <property type="project" value="InterPro"/>
</dbReference>
<gene>
    <name evidence="10" type="ORF">BU24DRAFT_162414</name>
</gene>
<dbReference type="PANTHER" id="PTHR47540:SF6">
    <property type="entry name" value="ZN(II)2CYS6 TRANSCRIPTION FACTOR (EUROFUNG)"/>
    <property type="match status" value="1"/>
</dbReference>
<feature type="domain" description="Zn(2)-C6 fungal-type" evidence="9">
    <location>
        <begin position="25"/>
        <end position="54"/>
    </location>
</feature>
<keyword evidence="6" id="KW-0539">Nucleus</keyword>
<dbReference type="SMART" id="SM00066">
    <property type="entry name" value="GAL4"/>
    <property type="match status" value="1"/>
</dbReference>
<dbReference type="OrthoDB" id="5464at2759"/>
<dbReference type="SUPFAM" id="SSF57701">
    <property type="entry name" value="Zn2/Cys6 DNA-binding domain"/>
    <property type="match status" value="1"/>
</dbReference>
<evidence type="ECO:0000259" key="9">
    <source>
        <dbReference type="PROSITE" id="PS50048"/>
    </source>
</evidence>
<dbReference type="PROSITE" id="PS00463">
    <property type="entry name" value="ZN2_CY6_FUNGAL_1"/>
    <property type="match status" value="1"/>
</dbReference>
<dbReference type="CDD" id="cd00067">
    <property type="entry name" value="GAL4"/>
    <property type="match status" value="1"/>
</dbReference>
<feature type="compositionally biased region" description="Polar residues" evidence="7">
    <location>
        <begin position="81"/>
        <end position="91"/>
    </location>
</feature>
<evidence type="ECO:0000256" key="3">
    <source>
        <dbReference type="ARBA" id="ARBA00023015"/>
    </source>
</evidence>
<keyword evidence="11" id="KW-1185">Reference proteome</keyword>
<dbReference type="EMBL" id="ML978068">
    <property type="protein sequence ID" value="KAF2017953.1"/>
    <property type="molecule type" value="Genomic_DNA"/>
</dbReference>
<accession>A0A6A5XYF2</accession>
<dbReference type="PANTHER" id="PTHR47540">
    <property type="entry name" value="THIAMINE REPRESSIBLE GENES REGULATORY PROTEIN THI5"/>
    <property type="match status" value="1"/>
</dbReference>
<evidence type="ECO:0000313" key="10">
    <source>
        <dbReference type="EMBL" id="KAF2017953.1"/>
    </source>
</evidence>
<dbReference type="GO" id="GO:0008270">
    <property type="term" value="F:zinc ion binding"/>
    <property type="evidence" value="ECO:0007669"/>
    <property type="project" value="InterPro"/>
</dbReference>
<dbReference type="AlphaFoldDB" id="A0A6A5XYF2"/>
<dbReference type="Proteomes" id="UP000799778">
    <property type="component" value="Unassembled WGS sequence"/>
</dbReference>
<feature type="region of interest" description="Disordered" evidence="7">
    <location>
        <begin position="78"/>
        <end position="135"/>
    </location>
</feature>
<dbReference type="GO" id="GO:0005634">
    <property type="term" value="C:nucleus"/>
    <property type="evidence" value="ECO:0007669"/>
    <property type="project" value="UniProtKB-SubCell"/>
</dbReference>
<sequence>MQPRSSNTSLFRRNASHARKRTANACKRCRQHKIKCTGIQPCAHCERRKITCVFDEKSEKVIVTRGWLSDLERQAAHASRLENTVTESQGTIGHERGGEHDTGSPTPASQLGIDDPSESSELGDSNTDVPQPPQQFTNYLVTGPSFYYSPTSINQSYYLGTSSNWSFGRRVLILAHNKVFGDTSLPHEILHFDGSSYELGWDGRKTGTETGGQPILPIGEYARFLIGAVKYHCGQLFHLFDENDFMDKFEKLQRNDNDGPDTSDLWYIHYLLILALGKALLGQTEGRRPPGAELFVHAMKLLPSMIYLWTQPIESTEILCCTMIYLQCLDLRIVAYNYIGQAMRIAITNGWHTDIPSQHFAPDVLERCRRIWWTVYTLDCHMSVLQGTPIPLNEWNISSQLPNFGGSEKESRALRMHVKLAKIIAFIQQTVYRIDDSADGYFLKSIKTTLKYLAKVNDERAIEFPLKIDDSSHSISRLSAHFYLFHHQAIILAIKPLLFFFFKRRLEASKRIRIPTAGGVRALARIGVGSAQQIMKTLAALRTQDLLGIVSNGNIRTLPNRIL</sequence>
<evidence type="ECO:0000256" key="8">
    <source>
        <dbReference type="SAM" id="Phobius"/>
    </source>
</evidence>
<keyword evidence="8" id="KW-0812">Transmembrane</keyword>
<dbReference type="InterPro" id="IPR051711">
    <property type="entry name" value="Stress_Response_Reg"/>
</dbReference>